<dbReference type="OrthoDB" id="7295955at2"/>
<sequence>MTSLILMTIMAISLVATTGYTAYTMVDASNRVSQAQRSAAEMHRLAALVEANLRTLDNDGVASPPAPEDPPVQPAGRQAAKTQASNTKAPAKAEAAQPAGTLPRWLLPGTRTPWGAVYGYCVFAPSADRAAAQTRTAAWPAGAASGGRAYVAAAPAAPAELARAGVVAAIVAPAIGSTALPDCATLSFKDGQIAAAEGSAVAVTRGASADLAALAASATVTRYVAPAALGDASGTTPADAMALTAALGHWQATRPATMVLRLAPGRHEIPAALVQALAADPPGGGGRALRLVLKGESAGVVLATTPPDMALRLPTDARVENVAFEMPVEALPGTQLTFAGNNAIVTGRIAALRVAHARLDVAGGRLALSAPGGDGVLVDGGSALFRDAVVDATVGAGRSALVSTLGAAVTFTAETRRPLLQVRGRGLPMAAMRSGGGQAILDRTDVAMDNGTPFGVVVENGQLEMKASVIGGPAARPGSAGVLDLGGSHAIADPNSQVWSAPGGRCAQGALFAQPATQSEASRLIAGGSAVGGAPLAGVPAAAAIANRASWTCRS</sequence>
<proteinExistence type="predicted"/>
<dbReference type="EMBL" id="RZIJ01000007">
    <property type="protein sequence ID" value="RUQ72174.1"/>
    <property type="molecule type" value="Genomic_DNA"/>
</dbReference>
<evidence type="ECO:0000313" key="3">
    <source>
        <dbReference type="Proteomes" id="UP000280346"/>
    </source>
</evidence>
<gene>
    <name evidence="2" type="ORF">EJ913_11500</name>
</gene>
<dbReference type="RefSeq" id="WP_126997873.1">
    <property type="nucleotide sequence ID" value="NZ_JBNPXW010000005.1"/>
</dbReference>
<feature type="compositionally biased region" description="Low complexity" evidence="1">
    <location>
        <begin position="88"/>
        <end position="97"/>
    </location>
</feature>
<comment type="caution">
    <text evidence="2">The sequence shown here is derived from an EMBL/GenBank/DDBJ whole genome shotgun (WGS) entry which is preliminary data.</text>
</comment>
<feature type="region of interest" description="Disordered" evidence="1">
    <location>
        <begin position="57"/>
        <end position="97"/>
    </location>
</feature>
<dbReference type="AlphaFoldDB" id="A0A433JA77"/>
<reference evidence="2 3" key="1">
    <citation type="submission" date="2018-12" db="EMBL/GenBank/DDBJ databases">
        <authorList>
            <person name="Yang Y."/>
        </authorList>
    </citation>
    <scope>NUCLEOTIDE SEQUENCE [LARGE SCALE GENOMIC DNA]</scope>
    <source>
        <strain evidence="2 3">GSF71</strain>
    </source>
</reference>
<feature type="compositionally biased region" description="Pro residues" evidence="1">
    <location>
        <begin position="64"/>
        <end position="73"/>
    </location>
</feature>
<dbReference type="Proteomes" id="UP000280346">
    <property type="component" value="Unassembled WGS sequence"/>
</dbReference>
<keyword evidence="3" id="KW-1185">Reference proteome</keyword>
<evidence type="ECO:0000313" key="2">
    <source>
        <dbReference type="EMBL" id="RUQ72174.1"/>
    </source>
</evidence>
<name>A0A433JA77_9PROT</name>
<evidence type="ECO:0000256" key="1">
    <source>
        <dbReference type="SAM" id="MobiDB-lite"/>
    </source>
</evidence>
<accession>A0A433JA77</accession>
<organism evidence="2 3">
    <name type="scientific">Azospirillum doebereinerae</name>
    <dbReference type="NCBI Taxonomy" id="92933"/>
    <lineage>
        <taxon>Bacteria</taxon>
        <taxon>Pseudomonadati</taxon>
        <taxon>Pseudomonadota</taxon>
        <taxon>Alphaproteobacteria</taxon>
        <taxon>Rhodospirillales</taxon>
        <taxon>Azospirillaceae</taxon>
        <taxon>Azospirillum</taxon>
    </lineage>
</organism>
<protein>
    <submittedName>
        <fullName evidence="2">Uncharacterized protein</fullName>
    </submittedName>
</protein>